<evidence type="ECO:0000256" key="10">
    <source>
        <dbReference type="ARBA" id="ARBA00048639"/>
    </source>
</evidence>
<evidence type="ECO:0000256" key="4">
    <source>
        <dbReference type="ARBA" id="ARBA00012791"/>
    </source>
</evidence>
<evidence type="ECO:0000256" key="9">
    <source>
        <dbReference type="ARBA" id="ARBA00023136"/>
    </source>
</evidence>
<dbReference type="Proteomes" id="UP000078046">
    <property type="component" value="Unassembled WGS sequence"/>
</dbReference>
<evidence type="ECO:0000256" key="1">
    <source>
        <dbReference type="ARBA" id="ARBA00004370"/>
    </source>
</evidence>
<name>A0A177B7D9_9BILA</name>
<accession>A0A177B7D9</accession>
<comment type="subcellular location">
    <subcellularLocation>
        <location evidence="1">Membrane</location>
    </subcellularLocation>
    <subcellularLocation>
        <location evidence="11">Mitochondrion inner membrane</location>
        <topology evidence="11">Single-pass membrane protein</topology>
    </subcellularLocation>
</comment>
<sequence>MLKIKPSKLVQIGVGSLVFAFSIGLCKNNKTCWSAVMSVAQMIPAETSHNLTIKLASFKIVPHSKCNEKCERLSNNILNLRFDKPIGLAAGFDKQGQAMGSLLKIGFSFIEVGTITPLPQYGNPKPRLHRLVKNKCILNRFGFNSDGYTAVAERLAKFKSKNTSKPIFVSIGCNKTSIDTDNEITDYVKGYETFCTLADAIVINISSPNTPGLRQIQKSDKLEKIITSIQNLNFVKTPPIFLKLSPDISNEHVEKIANFVMQNSGKCKVEIAGFIISNTTKQRDFDMKNNKEFRKVMKEGYTENGGLSGPPLKNISTGLIRNVHKLTNGKCIIIGVGGVENGQDALDKIESGASLVQIYTSFVYGGPPTVDKINLELDDLLKKKGYNHIRQAIGSRNN</sequence>
<keyword evidence="11" id="KW-0999">Mitochondrion inner membrane</keyword>
<dbReference type="SUPFAM" id="SSF51395">
    <property type="entry name" value="FMN-linked oxidoreductases"/>
    <property type="match status" value="1"/>
</dbReference>
<dbReference type="NCBIfam" id="NF003652">
    <property type="entry name" value="PRK05286.2-5"/>
    <property type="match status" value="1"/>
</dbReference>
<dbReference type="InterPro" id="IPR001295">
    <property type="entry name" value="Dihydroorotate_DH_CS"/>
</dbReference>
<evidence type="ECO:0000256" key="6">
    <source>
        <dbReference type="ARBA" id="ARBA00022630"/>
    </source>
</evidence>
<evidence type="ECO:0000259" key="12">
    <source>
        <dbReference type="Pfam" id="PF01180"/>
    </source>
</evidence>
<dbReference type="NCBIfam" id="TIGR01036">
    <property type="entry name" value="pyrD_sub2"/>
    <property type="match status" value="1"/>
</dbReference>
<dbReference type="UniPathway" id="UPA00070">
    <property type="reaction ID" value="UER00946"/>
</dbReference>
<dbReference type="PROSITE" id="PS00912">
    <property type="entry name" value="DHODEHASE_2"/>
    <property type="match status" value="1"/>
</dbReference>
<keyword evidence="11" id="KW-0496">Mitochondrion</keyword>
<evidence type="ECO:0000256" key="8">
    <source>
        <dbReference type="ARBA" id="ARBA00023002"/>
    </source>
</evidence>
<keyword evidence="9" id="KW-0472">Membrane</keyword>
<comment type="catalytic activity">
    <reaction evidence="10 11">
        <text>(S)-dihydroorotate + a quinone = orotate + a quinol</text>
        <dbReference type="Rhea" id="RHEA:30187"/>
        <dbReference type="ChEBI" id="CHEBI:24646"/>
        <dbReference type="ChEBI" id="CHEBI:30839"/>
        <dbReference type="ChEBI" id="CHEBI:30864"/>
        <dbReference type="ChEBI" id="CHEBI:132124"/>
        <dbReference type="EC" id="1.3.5.2"/>
    </reaction>
</comment>
<evidence type="ECO:0000256" key="5">
    <source>
        <dbReference type="ARBA" id="ARBA00017599"/>
    </source>
</evidence>
<dbReference type="GO" id="GO:0005743">
    <property type="term" value="C:mitochondrial inner membrane"/>
    <property type="evidence" value="ECO:0007669"/>
    <property type="project" value="UniProtKB-SubCell"/>
</dbReference>
<dbReference type="InterPro" id="IPR050074">
    <property type="entry name" value="DHO_dehydrogenase"/>
</dbReference>
<evidence type="ECO:0000256" key="7">
    <source>
        <dbReference type="ARBA" id="ARBA00022643"/>
    </source>
</evidence>
<evidence type="ECO:0000256" key="3">
    <source>
        <dbReference type="ARBA" id="ARBA00005359"/>
    </source>
</evidence>
<dbReference type="GO" id="GO:0006207">
    <property type="term" value="P:'de novo' pyrimidine nucleobase biosynthetic process"/>
    <property type="evidence" value="ECO:0007669"/>
    <property type="project" value="InterPro"/>
</dbReference>
<feature type="domain" description="Dihydroorotate dehydrogenase catalytic" evidence="12">
    <location>
        <begin position="73"/>
        <end position="381"/>
    </location>
</feature>
<comment type="similarity">
    <text evidence="3 11">Belongs to the dihydroorotate dehydrogenase family. Type 2 subfamily.</text>
</comment>
<keyword evidence="7 11" id="KW-0288">FMN</keyword>
<dbReference type="CDD" id="cd04738">
    <property type="entry name" value="DHOD_2_like"/>
    <property type="match status" value="1"/>
</dbReference>
<reference evidence="13 14" key="1">
    <citation type="submission" date="2016-04" db="EMBL/GenBank/DDBJ databases">
        <title>The genome of Intoshia linei affirms orthonectids as highly simplified spiralians.</title>
        <authorList>
            <person name="Mikhailov K.V."/>
            <person name="Slusarev G.S."/>
            <person name="Nikitin M.A."/>
            <person name="Logacheva M.D."/>
            <person name="Penin A."/>
            <person name="Aleoshin V."/>
            <person name="Panchin Y.V."/>
        </authorList>
    </citation>
    <scope>NUCLEOTIDE SEQUENCE [LARGE SCALE GENOMIC DNA]</scope>
    <source>
        <strain evidence="13">Intl2013</strain>
        <tissue evidence="13">Whole animal</tissue>
    </source>
</reference>
<dbReference type="PROSITE" id="PS00911">
    <property type="entry name" value="DHODEHASE_1"/>
    <property type="match status" value="1"/>
</dbReference>
<evidence type="ECO:0000313" key="13">
    <source>
        <dbReference type="EMBL" id="OAF69563.1"/>
    </source>
</evidence>
<organism evidence="13 14">
    <name type="scientific">Intoshia linei</name>
    <dbReference type="NCBI Taxonomy" id="1819745"/>
    <lineage>
        <taxon>Eukaryota</taxon>
        <taxon>Metazoa</taxon>
        <taxon>Spiralia</taxon>
        <taxon>Lophotrochozoa</taxon>
        <taxon>Mesozoa</taxon>
        <taxon>Orthonectida</taxon>
        <taxon>Rhopaluridae</taxon>
        <taxon>Intoshia</taxon>
    </lineage>
</organism>
<comment type="cofactor">
    <cofactor evidence="11">
        <name>FMN</name>
        <dbReference type="ChEBI" id="CHEBI:58210"/>
    </cofactor>
    <text evidence="11">Binds 1 FMN per subunit.</text>
</comment>
<dbReference type="Pfam" id="PF01180">
    <property type="entry name" value="DHO_dh"/>
    <property type="match status" value="1"/>
</dbReference>
<comment type="caution">
    <text evidence="13">The sequence shown here is derived from an EMBL/GenBank/DDBJ whole genome shotgun (WGS) entry which is preliminary data.</text>
</comment>
<keyword evidence="14" id="KW-1185">Reference proteome</keyword>
<dbReference type="EC" id="1.3.5.2" evidence="4 11"/>
<dbReference type="PANTHER" id="PTHR48109">
    <property type="entry name" value="DIHYDROOROTATE DEHYDROGENASE (QUINONE), MITOCHONDRIAL-RELATED"/>
    <property type="match status" value="1"/>
</dbReference>
<comment type="pathway">
    <text evidence="2 11">Pyrimidine metabolism; UMP biosynthesis via de novo pathway; orotate from (S)-dihydroorotate (quinone route): step 1/1.</text>
</comment>
<gene>
    <name evidence="13" type="ORF">A3Q56_02707</name>
</gene>
<protein>
    <recommendedName>
        <fullName evidence="5 11">Dihydroorotate dehydrogenase (quinone), mitochondrial</fullName>
        <shortName evidence="11">DHOdehase</shortName>
        <ecNumber evidence="4 11">1.3.5.2</ecNumber>
    </recommendedName>
</protein>
<dbReference type="EMBL" id="LWCA01000262">
    <property type="protein sequence ID" value="OAF69563.1"/>
    <property type="molecule type" value="Genomic_DNA"/>
</dbReference>
<evidence type="ECO:0000256" key="11">
    <source>
        <dbReference type="RuleBase" id="RU361255"/>
    </source>
</evidence>
<keyword evidence="8 11" id="KW-0560">Oxidoreductase</keyword>
<dbReference type="GO" id="GO:0106430">
    <property type="term" value="F:dihydroorotate dehydrogenase (quinone) activity"/>
    <property type="evidence" value="ECO:0007669"/>
    <property type="project" value="UniProtKB-EC"/>
</dbReference>
<dbReference type="OrthoDB" id="14784at2759"/>
<dbReference type="InterPro" id="IPR013785">
    <property type="entry name" value="Aldolase_TIM"/>
</dbReference>
<evidence type="ECO:0000313" key="14">
    <source>
        <dbReference type="Proteomes" id="UP000078046"/>
    </source>
</evidence>
<dbReference type="AlphaFoldDB" id="A0A177B7D9"/>
<dbReference type="Gene3D" id="3.20.20.70">
    <property type="entry name" value="Aldolase class I"/>
    <property type="match status" value="1"/>
</dbReference>
<keyword evidence="6 11" id="KW-0285">Flavoprotein</keyword>
<proteinExistence type="inferred from homology"/>
<dbReference type="InterPro" id="IPR005720">
    <property type="entry name" value="Dihydroorotate_DH_cat"/>
</dbReference>
<evidence type="ECO:0000256" key="2">
    <source>
        <dbReference type="ARBA" id="ARBA00005161"/>
    </source>
</evidence>
<dbReference type="GO" id="GO:0044205">
    <property type="term" value="P:'de novo' UMP biosynthetic process"/>
    <property type="evidence" value="ECO:0007669"/>
    <property type="project" value="UniProtKB-UniPathway"/>
</dbReference>
<dbReference type="PANTHER" id="PTHR48109:SF4">
    <property type="entry name" value="DIHYDROOROTATE DEHYDROGENASE (QUINONE), MITOCHONDRIAL"/>
    <property type="match status" value="1"/>
</dbReference>
<dbReference type="InterPro" id="IPR005719">
    <property type="entry name" value="Dihydroorotate_DH_2"/>
</dbReference>